<reference evidence="9" key="1">
    <citation type="submission" date="2023-03" db="EMBL/GenBank/DDBJ databases">
        <title>Massive genome expansion in bonnet fungi (Mycena s.s.) driven by repeated elements and novel gene families across ecological guilds.</title>
        <authorList>
            <consortium name="Lawrence Berkeley National Laboratory"/>
            <person name="Harder C.B."/>
            <person name="Miyauchi S."/>
            <person name="Viragh M."/>
            <person name="Kuo A."/>
            <person name="Thoen E."/>
            <person name="Andreopoulos B."/>
            <person name="Lu D."/>
            <person name="Skrede I."/>
            <person name="Drula E."/>
            <person name="Henrissat B."/>
            <person name="Morin E."/>
            <person name="Kohler A."/>
            <person name="Barry K."/>
            <person name="LaButti K."/>
            <person name="Morin E."/>
            <person name="Salamov A."/>
            <person name="Lipzen A."/>
            <person name="Mereny Z."/>
            <person name="Hegedus B."/>
            <person name="Baldrian P."/>
            <person name="Stursova M."/>
            <person name="Weitz H."/>
            <person name="Taylor A."/>
            <person name="Grigoriev I.V."/>
            <person name="Nagy L.G."/>
            <person name="Martin F."/>
            <person name="Kauserud H."/>
        </authorList>
    </citation>
    <scope>NUCLEOTIDE SEQUENCE</scope>
    <source>
        <strain evidence="9">CBHHK173m</strain>
    </source>
</reference>
<evidence type="ECO:0000256" key="5">
    <source>
        <dbReference type="ARBA" id="ARBA00022694"/>
    </source>
</evidence>
<dbReference type="AlphaFoldDB" id="A0AAD6TVU9"/>
<comment type="similarity">
    <text evidence="2 8">Belongs to the CGI121/TPRKB family.</text>
</comment>
<dbReference type="GO" id="GO:0005634">
    <property type="term" value="C:nucleus"/>
    <property type="evidence" value="ECO:0007669"/>
    <property type="project" value="UniProtKB-SubCell"/>
</dbReference>
<dbReference type="GO" id="GO:0002949">
    <property type="term" value="P:tRNA threonylcarbamoyladenosine modification"/>
    <property type="evidence" value="ECO:0007669"/>
    <property type="project" value="TreeGrafter"/>
</dbReference>
<evidence type="ECO:0000313" key="9">
    <source>
        <dbReference type="EMBL" id="KAJ7081371.1"/>
    </source>
</evidence>
<dbReference type="Pfam" id="PF08617">
    <property type="entry name" value="CGI-121"/>
    <property type="match status" value="1"/>
</dbReference>
<evidence type="ECO:0000256" key="7">
    <source>
        <dbReference type="ARBA" id="ARBA00025043"/>
    </source>
</evidence>
<dbReference type="SUPFAM" id="SSF143870">
    <property type="entry name" value="PF0523-like"/>
    <property type="match status" value="1"/>
</dbReference>
<comment type="caution">
    <text evidence="9">The sequence shown here is derived from an EMBL/GenBank/DDBJ whole genome shotgun (WGS) entry which is preliminary data.</text>
</comment>
<dbReference type="PANTHER" id="PTHR15840">
    <property type="entry name" value="CGI-121 FAMILY MEMBER"/>
    <property type="match status" value="1"/>
</dbReference>
<evidence type="ECO:0000313" key="10">
    <source>
        <dbReference type="Proteomes" id="UP001222325"/>
    </source>
</evidence>
<accession>A0AAD6TVU9</accession>
<gene>
    <name evidence="9" type="ORF">B0H15DRAFT_854941</name>
</gene>
<evidence type="ECO:0000256" key="8">
    <source>
        <dbReference type="RuleBase" id="RU004398"/>
    </source>
</evidence>
<evidence type="ECO:0000256" key="2">
    <source>
        <dbReference type="ARBA" id="ARBA00005546"/>
    </source>
</evidence>
<dbReference type="GO" id="GO:0005829">
    <property type="term" value="C:cytosol"/>
    <property type="evidence" value="ECO:0007669"/>
    <property type="project" value="TreeGrafter"/>
</dbReference>
<dbReference type="PANTHER" id="PTHR15840:SF10">
    <property type="entry name" value="EKC_KEOPS COMPLEX SUBUNIT TPRKB"/>
    <property type="match status" value="1"/>
</dbReference>
<dbReference type="InterPro" id="IPR013926">
    <property type="entry name" value="CGI121/TPRKB"/>
</dbReference>
<comment type="function">
    <text evidence="7">Component of the EKC/KEOPS complex that is required for the formation of a threonylcarbamoyl group on adenosine at position 37 (t(6)A37) in tRNAs that read codons beginning with adenine. The complex is probably involved in the transfer of the threonylcarbamoyl moiety of threonylcarbamoyl-AMP (TC-AMP) to the N6 group of A37. CGI121 acts as an allosteric effector that regulates the t(6)A activity of the complex. The EKC/KEOPS complex also promotes both telomere uncapping and telomere elongation. The complex is required for efficient recruitment of transcriptional coactivators. CGI121 is not required for tRNA modification.</text>
</comment>
<comment type="subcellular location">
    <subcellularLocation>
        <location evidence="1">Nucleus</location>
    </subcellularLocation>
</comment>
<keyword evidence="6 8" id="KW-0539">Nucleus</keyword>
<evidence type="ECO:0000256" key="4">
    <source>
        <dbReference type="ARBA" id="ARBA00016009"/>
    </source>
</evidence>
<proteinExistence type="inferred from homology"/>
<evidence type="ECO:0000256" key="6">
    <source>
        <dbReference type="ARBA" id="ARBA00023242"/>
    </source>
</evidence>
<sequence>MMQSYQLPQFPPDFSCVHAALYIDVSDADLLRKRLITASTAEGLTGARERDAVNFAFIEARLITSADHLRTAIYQAVLAAAQGGLRTKTVHSEIIWALNPTNNITEAMRRYGVSDTTSALVVVRIAGPELLPASVEADMDAVVTGTKASFAALHDLTDWPAVKKYYKLGNEAGIRDAKDDPEREHAVVDHIVVSSVAMKSVMA</sequence>
<dbReference type="Gene3D" id="3.30.2380.10">
    <property type="entry name" value="CGI121/TPRKB"/>
    <property type="match status" value="1"/>
</dbReference>
<name>A0AAD6TVU9_9AGAR</name>
<dbReference type="Proteomes" id="UP001222325">
    <property type="component" value="Unassembled WGS sequence"/>
</dbReference>
<keyword evidence="5" id="KW-0819">tRNA processing</keyword>
<dbReference type="InterPro" id="IPR036504">
    <property type="entry name" value="CGI121/TPRKB_sf"/>
</dbReference>
<dbReference type="GO" id="GO:0000408">
    <property type="term" value="C:EKC/KEOPS complex"/>
    <property type="evidence" value="ECO:0007669"/>
    <property type="project" value="TreeGrafter"/>
</dbReference>
<protein>
    <recommendedName>
        <fullName evidence="4">EKC/KEOPS complex subunit CGI121</fullName>
    </recommendedName>
    <alternativeName>
        <fullName evidence="3">EKC/KEOPS complex subunit cgi121</fullName>
    </alternativeName>
</protein>
<evidence type="ECO:0000256" key="3">
    <source>
        <dbReference type="ARBA" id="ARBA00015316"/>
    </source>
</evidence>
<organism evidence="9 10">
    <name type="scientific">Mycena belliarum</name>
    <dbReference type="NCBI Taxonomy" id="1033014"/>
    <lineage>
        <taxon>Eukaryota</taxon>
        <taxon>Fungi</taxon>
        <taxon>Dikarya</taxon>
        <taxon>Basidiomycota</taxon>
        <taxon>Agaricomycotina</taxon>
        <taxon>Agaricomycetes</taxon>
        <taxon>Agaricomycetidae</taxon>
        <taxon>Agaricales</taxon>
        <taxon>Marasmiineae</taxon>
        <taxon>Mycenaceae</taxon>
        <taxon>Mycena</taxon>
    </lineage>
</organism>
<dbReference type="EMBL" id="JARJCN010000050">
    <property type="protein sequence ID" value="KAJ7081371.1"/>
    <property type="molecule type" value="Genomic_DNA"/>
</dbReference>
<keyword evidence="10" id="KW-1185">Reference proteome</keyword>
<evidence type="ECO:0000256" key="1">
    <source>
        <dbReference type="ARBA" id="ARBA00004123"/>
    </source>
</evidence>